<feature type="compositionally biased region" description="Basic residues" evidence="1">
    <location>
        <begin position="303"/>
        <end position="313"/>
    </location>
</feature>
<feature type="compositionally biased region" description="Acidic residues" evidence="1">
    <location>
        <begin position="319"/>
        <end position="330"/>
    </location>
</feature>
<dbReference type="SMART" id="SM00666">
    <property type="entry name" value="PB1"/>
    <property type="match status" value="1"/>
</dbReference>
<feature type="compositionally biased region" description="Basic and acidic residues" evidence="1">
    <location>
        <begin position="218"/>
        <end position="230"/>
    </location>
</feature>
<feature type="region of interest" description="Disordered" evidence="1">
    <location>
        <begin position="123"/>
        <end position="231"/>
    </location>
</feature>
<dbReference type="SUPFAM" id="SSF54277">
    <property type="entry name" value="CAD &amp; PB1 domains"/>
    <property type="match status" value="1"/>
</dbReference>
<dbReference type="Gene3D" id="3.10.20.90">
    <property type="entry name" value="Phosphatidylinositol 3-kinase Catalytic Subunit, Chain A, domain 1"/>
    <property type="match status" value="1"/>
</dbReference>
<organism evidence="3 4">
    <name type="scientific">Meripilus lineatus</name>
    <dbReference type="NCBI Taxonomy" id="2056292"/>
    <lineage>
        <taxon>Eukaryota</taxon>
        <taxon>Fungi</taxon>
        <taxon>Dikarya</taxon>
        <taxon>Basidiomycota</taxon>
        <taxon>Agaricomycotina</taxon>
        <taxon>Agaricomycetes</taxon>
        <taxon>Polyporales</taxon>
        <taxon>Meripilaceae</taxon>
        <taxon>Meripilus</taxon>
    </lineage>
</organism>
<dbReference type="Pfam" id="PF00564">
    <property type="entry name" value="PB1"/>
    <property type="match status" value="1"/>
</dbReference>
<feature type="compositionally biased region" description="Polar residues" evidence="1">
    <location>
        <begin position="247"/>
        <end position="271"/>
    </location>
</feature>
<dbReference type="Proteomes" id="UP001212997">
    <property type="component" value="Unassembled WGS sequence"/>
</dbReference>
<evidence type="ECO:0000313" key="3">
    <source>
        <dbReference type="EMBL" id="KAJ3489539.1"/>
    </source>
</evidence>
<dbReference type="InterPro" id="IPR053793">
    <property type="entry name" value="PB1-like"/>
</dbReference>
<gene>
    <name evidence="3" type="ORF">NLI96_g2076</name>
</gene>
<evidence type="ECO:0000256" key="1">
    <source>
        <dbReference type="SAM" id="MobiDB-lite"/>
    </source>
</evidence>
<comment type="caution">
    <text evidence="3">The sequence shown here is derived from an EMBL/GenBank/DDBJ whole genome shotgun (WGS) entry which is preliminary data.</text>
</comment>
<sequence>MSPTIIVEKEGLLPSTIAYQSKPEAISSLRRIVVISLGFACSLTALSFWRGNLEVTDIWSPTEPPVGVLYRPPESKLKNAKARDFLGKARCYSHEAGHYALEYLNDGASPEAALNRSATVAVTSRPTVPDADRPIPLQRAKTTMTGSTDARERIRALTSPTPAGGPLPPLPGPGLSRNPSSATSNTRTNPSRGLSVRRPGMPAPTLNVPGVSPNRPSPTDRARTPAESRPAESFYDNYMDAYADNAQVQSAPPLSRSQSSRIGNWARNNATPLPPLPAGVGAPQRTRSVAPSSYAPSSAGGTMRRRTTRRVPRSKSMYEEEEEGYGSGGDYEETVYEMSKIRIKLHYQDDVRGMAIDAETPFEDFTNRITSKFGRSFEGLSLRFKDEDGGKVTLRDEMDYDLAIETARESAKGKPEGRLEIWLTDV</sequence>
<accession>A0AAD5V9E6</accession>
<dbReference type="EMBL" id="JANAWD010000043">
    <property type="protein sequence ID" value="KAJ3489539.1"/>
    <property type="molecule type" value="Genomic_DNA"/>
</dbReference>
<dbReference type="InterPro" id="IPR000270">
    <property type="entry name" value="PB1_dom"/>
</dbReference>
<feature type="compositionally biased region" description="Polar residues" evidence="1">
    <location>
        <begin position="182"/>
        <end position="192"/>
    </location>
</feature>
<evidence type="ECO:0000313" key="4">
    <source>
        <dbReference type="Proteomes" id="UP001212997"/>
    </source>
</evidence>
<dbReference type="PROSITE" id="PS51745">
    <property type="entry name" value="PB1"/>
    <property type="match status" value="1"/>
</dbReference>
<feature type="compositionally biased region" description="Low complexity" evidence="1">
    <location>
        <begin position="278"/>
        <end position="299"/>
    </location>
</feature>
<name>A0AAD5V9E6_9APHY</name>
<dbReference type="AlphaFoldDB" id="A0AAD5V9E6"/>
<reference evidence="3" key="1">
    <citation type="submission" date="2022-07" db="EMBL/GenBank/DDBJ databases">
        <title>Genome Sequence of Physisporinus lineatus.</title>
        <authorList>
            <person name="Buettner E."/>
        </authorList>
    </citation>
    <scope>NUCLEOTIDE SEQUENCE</scope>
    <source>
        <strain evidence="3">VT162</strain>
    </source>
</reference>
<feature type="region of interest" description="Disordered" evidence="1">
    <location>
        <begin position="247"/>
        <end position="330"/>
    </location>
</feature>
<feature type="compositionally biased region" description="Pro residues" evidence="1">
    <location>
        <begin position="163"/>
        <end position="172"/>
    </location>
</feature>
<proteinExistence type="predicted"/>
<protein>
    <recommendedName>
        <fullName evidence="2">PB1 domain-containing protein</fullName>
    </recommendedName>
</protein>
<feature type="domain" description="PB1" evidence="2">
    <location>
        <begin position="340"/>
        <end position="426"/>
    </location>
</feature>
<evidence type="ECO:0000259" key="2">
    <source>
        <dbReference type="PROSITE" id="PS51745"/>
    </source>
</evidence>
<keyword evidence="4" id="KW-1185">Reference proteome</keyword>